<evidence type="ECO:0000256" key="1">
    <source>
        <dbReference type="SAM" id="Phobius"/>
    </source>
</evidence>
<evidence type="ECO:0000313" key="3">
    <source>
        <dbReference type="Proteomes" id="UP000050901"/>
    </source>
</evidence>
<dbReference type="GeneID" id="57113296"/>
<dbReference type="EMBL" id="AZEQ01000014">
    <property type="protein sequence ID" value="KRL25117.1"/>
    <property type="molecule type" value="Genomic_DNA"/>
</dbReference>
<dbReference type="AlphaFoldDB" id="A0A0R1NY32"/>
<organism evidence="2 3">
    <name type="scientific">Limosilactobacillus mucosae DSM 13345</name>
    <dbReference type="NCBI Taxonomy" id="1423771"/>
    <lineage>
        <taxon>Bacteria</taxon>
        <taxon>Bacillati</taxon>
        <taxon>Bacillota</taxon>
        <taxon>Bacilli</taxon>
        <taxon>Lactobacillales</taxon>
        <taxon>Lactobacillaceae</taxon>
        <taxon>Limosilactobacillus</taxon>
    </lineage>
</organism>
<dbReference type="PATRIC" id="fig|1423771.3.peg.595"/>
<dbReference type="Proteomes" id="UP000050901">
    <property type="component" value="Unassembled WGS sequence"/>
</dbReference>
<accession>A0A0R1NY32</accession>
<proteinExistence type="predicted"/>
<sequence>MLFWLLRHGWLILPFVFVFPLPAGSHQKRWLIVELIGLAGLLILLFWWWQTAGKSSV</sequence>
<gene>
    <name evidence="2" type="ORF">FC47_GL000586</name>
</gene>
<keyword evidence="1" id="KW-0472">Membrane</keyword>
<reference evidence="2 3" key="1">
    <citation type="journal article" date="2015" name="Genome Announc.">
        <title>Expanding the biotechnology potential of lactobacilli through comparative genomics of 213 strains and associated genera.</title>
        <authorList>
            <person name="Sun Z."/>
            <person name="Harris H.M."/>
            <person name="McCann A."/>
            <person name="Guo C."/>
            <person name="Argimon S."/>
            <person name="Zhang W."/>
            <person name="Yang X."/>
            <person name="Jeffery I.B."/>
            <person name="Cooney J.C."/>
            <person name="Kagawa T.F."/>
            <person name="Liu W."/>
            <person name="Song Y."/>
            <person name="Salvetti E."/>
            <person name="Wrobel A."/>
            <person name="Rasinkangas P."/>
            <person name="Parkhill J."/>
            <person name="Rea M.C."/>
            <person name="O'Sullivan O."/>
            <person name="Ritari J."/>
            <person name="Douillard F.P."/>
            <person name="Paul Ross R."/>
            <person name="Yang R."/>
            <person name="Briner A.E."/>
            <person name="Felis G.E."/>
            <person name="de Vos W.M."/>
            <person name="Barrangou R."/>
            <person name="Klaenhammer T.R."/>
            <person name="Caufield P.W."/>
            <person name="Cui Y."/>
            <person name="Zhang H."/>
            <person name="O'Toole P.W."/>
        </authorList>
    </citation>
    <scope>NUCLEOTIDE SEQUENCE [LARGE SCALE GENOMIC DNA]</scope>
    <source>
        <strain evidence="2 3">DSM 13345</strain>
    </source>
</reference>
<feature type="transmembrane region" description="Helical" evidence="1">
    <location>
        <begin position="30"/>
        <end position="49"/>
    </location>
</feature>
<comment type="caution">
    <text evidence="2">The sequence shown here is derived from an EMBL/GenBank/DDBJ whole genome shotgun (WGS) entry which is preliminary data.</text>
</comment>
<name>A0A0R1NY32_LIMMU</name>
<keyword evidence="1" id="KW-1133">Transmembrane helix</keyword>
<protein>
    <submittedName>
        <fullName evidence="2">Uncharacterized protein</fullName>
    </submittedName>
</protein>
<keyword evidence="1" id="KW-0812">Transmembrane</keyword>
<evidence type="ECO:0000313" key="2">
    <source>
        <dbReference type="EMBL" id="KRL25117.1"/>
    </source>
</evidence>
<feature type="transmembrane region" description="Helical" evidence="1">
    <location>
        <begin position="6"/>
        <end position="23"/>
    </location>
</feature>
<dbReference type="RefSeq" id="WP_006499365.1">
    <property type="nucleotide sequence ID" value="NZ_AZEQ01000014.1"/>
</dbReference>